<evidence type="ECO:0000256" key="1">
    <source>
        <dbReference type="SAM" id="MobiDB-lite"/>
    </source>
</evidence>
<sequence>MSLDEAKRKLEQLKLEMEEKKKKGNKTKAKPKKTKSKSSSLESKIGEMDVAISKQILDLLLDKIWTLDNIENEALDKDIKEIYQNEIGQHPLLVDSQKLFSLVRDQSFFKLRSGKLLSYNEFRQTWQNYCGAGKMYILSGRKEFVKFLTNKYKMNWVDQNGQLLKEGTFQLLYRLEREPKAVERIAQEISYNYNLLIDDKRLDNYLFQFRKAITKLIKKELLAFKS</sequence>
<organism evidence="2 3">
    <name type="scientific">Candidatus Lokiarchaeum ossiferum</name>
    <dbReference type="NCBI Taxonomy" id="2951803"/>
    <lineage>
        <taxon>Archaea</taxon>
        <taxon>Promethearchaeati</taxon>
        <taxon>Promethearchaeota</taxon>
        <taxon>Promethearchaeia</taxon>
        <taxon>Promethearchaeales</taxon>
        <taxon>Promethearchaeaceae</taxon>
        <taxon>Candidatus Lokiarchaeum</taxon>
    </lineage>
</organism>
<proteinExistence type="predicted"/>
<feature type="region of interest" description="Disordered" evidence="1">
    <location>
        <begin position="14"/>
        <end position="41"/>
    </location>
</feature>
<evidence type="ECO:0000313" key="3">
    <source>
        <dbReference type="Proteomes" id="UP001208689"/>
    </source>
</evidence>
<dbReference type="Proteomes" id="UP001208689">
    <property type="component" value="Chromosome"/>
</dbReference>
<accession>A0ABY6HXI0</accession>
<dbReference type="EMBL" id="CP104013">
    <property type="protein sequence ID" value="UYP47254.1"/>
    <property type="molecule type" value="Genomic_DNA"/>
</dbReference>
<evidence type="ECO:0000313" key="2">
    <source>
        <dbReference type="EMBL" id="UYP47254.1"/>
    </source>
</evidence>
<keyword evidence="3" id="KW-1185">Reference proteome</keyword>
<feature type="compositionally biased region" description="Basic residues" evidence="1">
    <location>
        <begin position="22"/>
        <end position="36"/>
    </location>
</feature>
<protein>
    <submittedName>
        <fullName evidence="2">Uncharacterized protein</fullName>
    </submittedName>
</protein>
<reference evidence="2" key="1">
    <citation type="submission" date="2022-09" db="EMBL/GenBank/DDBJ databases">
        <title>Actin cytoskeleton and complex cell architecture in an #Asgard archaeon.</title>
        <authorList>
            <person name="Ponce Toledo R.I."/>
            <person name="Schleper C."/>
            <person name="Rodrigues Oliveira T."/>
            <person name="Wollweber F."/>
            <person name="Xu J."/>
            <person name="Rittmann S."/>
            <person name="Klingl A."/>
            <person name="Pilhofer M."/>
        </authorList>
    </citation>
    <scope>NUCLEOTIDE SEQUENCE</scope>
    <source>
        <strain evidence="2">B-35</strain>
    </source>
</reference>
<name>A0ABY6HXI0_9ARCH</name>
<gene>
    <name evidence="2" type="ORF">NEF87_003539</name>
</gene>